<gene>
    <name evidence="1" type="ORF">J2T15_001402</name>
</gene>
<organism evidence="1 2">
    <name type="scientific">Paenibacillus harenae</name>
    <dbReference type="NCBI Taxonomy" id="306543"/>
    <lineage>
        <taxon>Bacteria</taxon>
        <taxon>Bacillati</taxon>
        <taxon>Bacillota</taxon>
        <taxon>Bacilli</taxon>
        <taxon>Bacillales</taxon>
        <taxon>Paenibacillaceae</taxon>
        <taxon>Paenibacillus</taxon>
    </lineage>
</organism>
<dbReference type="RefSeq" id="WP_307202417.1">
    <property type="nucleotide sequence ID" value="NZ_JAUSSU010000003.1"/>
</dbReference>
<evidence type="ECO:0000313" key="2">
    <source>
        <dbReference type="Proteomes" id="UP001229346"/>
    </source>
</evidence>
<keyword evidence="2" id="KW-1185">Reference proteome</keyword>
<dbReference type="Proteomes" id="UP001229346">
    <property type="component" value="Unassembled WGS sequence"/>
</dbReference>
<sequence length="80" mass="9160">MDNDKKILREIEIARLEFIGLSLATLGDGIAALAAGLTLESLENEYRAQYQGRQSVQVETTQKQLDYFINELIQIKKYIR</sequence>
<reference evidence="1 2" key="1">
    <citation type="submission" date="2023-07" db="EMBL/GenBank/DDBJ databases">
        <title>Sorghum-associated microbial communities from plants grown in Nebraska, USA.</title>
        <authorList>
            <person name="Schachtman D."/>
        </authorList>
    </citation>
    <scope>NUCLEOTIDE SEQUENCE [LARGE SCALE GENOMIC DNA]</scope>
    <source>
        <strain evidence="1 2">CC482</strain>
    </source>
</reference>
<accession>A0ABT9TX96</accession>
<evidence type="ECO:0008006" key="3">
    <source>
        <dbReference type="Google" id="ProtNLM"/>
    </source>
</evidence>
<name>A0ABT9TX96_PAEHA</name>
<comment type="caution">
    <text evidence="1">The sequence shown here is derived from an EMBL/GenBank/DDBJ whole genome shotgun (WGS) entry which is preliminary data.</text>
</comment>
<dbReference type="EMBL" id="JAUSSU010000003">
    <property type="protein sequence ID" value="MDQ0111967.1"/>
    <property type="molecule type" value="Genomic_DNA"/>
</dbReference>
<proteinExistence type="predicted"/>
<protein>
    <recommendedName>
        <fullName evidence="3">Translation initiation factor 2</fullName>
    </recommendedName>
</protein>
<evidence type="ECO:0000313" key="1">
    <source>
        <dbReference type="EMBL" id="MDQ0111967.1"/>
    </source>
</evidence>